<dbReference type="PANTHER" id="PTHR35401">
    <property type="entry name" value="COPG FAMILY HELIX-TURN-HELIX PROTEIN-RELATED-RELATED"/>
    <property type="match status" value="1"/>
</dbReference>
<proteinExistence type="inferred from homology"/>
<evidence type="ECO:0000256" key="2">
    <source>
        <dbReference type="ARBA" id="ARBA00049988"/>
    </source>
</evidence>
<dbReference type="SUPFAM" id="SSF47598">
    <property type="entry name" value="Ribbon-helix-helix"/>
    <property type="match status" value="1"/>
</dbReference>
<comment type="caution">
    <text evidence="3">The sequence shown here is derived from an EMBL/GenBank/DDBJ whole genome shotgun (WGS) entry which is preliminary data.</text>
</comment>
<keyword evidence="4" id="KW-1185">Reference proteome</keyword>
<dbReference type="GO" id="GO:0006355">
    <property type="term" value="P:regulation of DNA-templated transcription"/>
    <property type="evidence" value="ECO:0007669"/>
    <property type="project" value="InterPro"/>
</dbReference>
<name>A0A2D0KNU8_9GAMM</name>
<dbReference type="InterPro" id="IPR010985">
    <property type="entry name" value="Ribbon_hlx_hlx"/>
</dbReference>
<dbReference type="EMBL" id="NJAJ01000019">
    <property type="protein sequence ID" value="PHM65123.1"/>
    <property type="molecule type" value="Genomic_DNA"/>
</dbReference>
<dbReference type="Gene3D" id="1.20.5.780">
    <property type="entry name" value="Single helix bin"/>
    <property type="match status" value="1"/>
</dbReference>
<evidence type="ECO:0000256" key="1">
    <source>
        <dbReference type="ARBA" id="ARBA00022649"/>
    </source>
</evidence>
<dbReference type="Proteomes" id="UP000222366">
    <property type="component" value="Unassembled WGS sequence"/>
</dbReference>
<dbReference type="InterPro" id="IPR014795">
    <property type="entry name" value="TacA_1-like"/>
</dbReference>
<dbReference type="AlphaFoldDB" id="A0A2D0KNU8"/>
<accession>A0A2D0KNU8</accession>
<dbReference type="RefSeq" id="WP_099125101.1">
    <property type="nucleotide sequence ID" value="NZ_CAWNRH010000092.1"/>
</dbReference>
<evidence type="ECO:0000313" key="3">
    <source>
        <dbReference type="EMBL" id="PHM65123.1"/>
    </source>
</evidence>
<gene>
    <name evidence="3" type="ORF">Xsto_02271</name>
</gene>
<dbReference type="PANTHER" id="PTHR35401:SF2">
    <property type="entry name" value="ABC-TYPE TRANSPORT SYSTEM"/>
    <property type="match status" value="1"/>
</dbReference>
<reference evidence="3 4" key="1">
    <citation type="journal article" date="2017" name="Nat. Microbiol.">
        <title>Natural product diversity associated with the nematode symbionts Photorhabdus and Xenorhabdus.</title>
        <authorList>
            <person name="Tobias N.J."/>
            <person name="Wolff H."/>
            <person name="Djahanschiri B."/>
            <person name="Grundmann F."/>
            <person name="Kronenwerth M."/>
            <person name="Shi Y.M."/>
            <person name="Simonyi S."/>
            <person name="Grun P."/>
            <person name="Shapiro-Ilan D."/>
            <person name="Pidot S.J."/>
            <person name="Stinear T.P."/>
            <person name="Ebersberger I."/>
            <person name="Bode H.B."/>
        </authorList>
    </citation>
    <scope>NUCLEOTIDE SEQUENCE [LARGE SCALE GENOMIC DNA]</scope>
    <source>
        <strain evidence="3 4">DSM 17904</strain>
    </source>
</reference>
<keyword evidence="1" id="KW-1277">Toxin-antitoxin system</keyword>
<organism evidence="3 4">
    <name type="scientific">Xenorhabdus stockiae</name>
    <dbReference type="NCBI Taxonomy" id="351614"/>
    <lineage>
        <taxon>Bacteria</taxon>
        <taxon>Pseudomonadati</taxon>
        <taxon>Pseudomonadota</taxon>
        <taxon>Gammaproteobacteria</taxon>
        <taxon>Enterobacterales</taxon>
        <taxon>Morganellaceae</taxon>
        <taxon>Xenorhabdus</taxon>
    </lineage>
</organism>
<dbReference type="Pfam" id="PF08681">
    <property type="entry name" value="TacA1"/>
    <property type="match status" value="1"/>
</dbReference>
<evidence type="ECO:0000313" key="4">
    <source>
        <dbReference type="Proteomes" id="UP000222366"/>
    </source>
</evidence>
<protein>
    <submittedName>
        <fullName evidence="3">ABC transporter</fullName>
    </submittedName>
</protein>
<comment type="similarity">
    <text evidence="2">Belongs to the TacA antitoxin family.</text>
</comment>
<sequence length="92" mass="10287">MPQIIVETNERISLRISTDAKSLLARAAAIQQTNLTDFVVSHVLPIAKKVVEDEERVHLTERDSKLVMELLDNPPEPNAKLLAAAFAMPERK</sequence>